<evidence type="ECO:0000259" key="4">
    <source>
        <dbReference type="PROSITE" id="PS51192"/>
    </source>
</evidence>
<dbReference type="SUPFAM" id="SSF52540">
    <property type="entry name" value="P-loop containing nucleoside triphosphate hydrolases"/>
    <property type="match status" value="2"/>
</dbReference>
<dbReference type="InterPro" id="IPR036179">
    <property type="entry name" value="Ig-like_dom_sf"/>
</dbReference>
<keyword evidence="8" id="KW-0378">Hydrolase</keyword>
<evidence type="ECO:0000259" key="3">
    <source>
        <dbReference type="PROSITE" id="PS50835"/>
    </source>
</evidence>
<keyword evidence="8" id="KW-0347">Helicase</keyword>
<gene>
    <name evidence="6" type="ORF">C1SCF055_LOCUS27691</name>
</gene>
<dbReference type="SMART" id="SM00271">
    <property type="entry name" value="DnaJ"/>
    <property type="match status" value="1"/>
</dbReference>
<proteinExistence type="predicted"/>
<dbReference type="InterPro" id="IPR006935">
    <property type="entry name" value="Helicase/UvrB_N"/>
</dbReference>
<sequence length="2316" mass="257863">MGRRLTVRSAHPKLSGQYLESGSCEGRPAYVKNCDEVWLVFSERFGAGPGWYFASSFPQAGELRSFCRSDLSDAAAPELATWPQELRLELRQDEEIEVPFGSPTCSACKEVQELFPGLRCEVCAPEDAVALKGLRLLQEKTSSMLCQKTATAFAEGDADARRLLESIHHAHATGSTELILVRQPPPCVEIGTGTMSLLCDVISFSEPSSARRVQYSWHKDGQPLPRAGLPRLVLSGACDAEGSYTCVVTAGEDSITTRSCEVRLSAEAKERMSQKAQQRQRFESPLRRAAGAVQMGDLARAIQLLTEAIQAATDDEAVRAEALCQRAELRVRRGQWQEAFQDAVDALKLQPSLARAHAARGAAAEELGFLAEVLGPRLATTPLAPAEVARIHAAVRSRALEAIAEGKLPPGRELELISALDSETVLWSQLPARFKDFWGLPGADRGIDSLALNLTTAVQAKDYQDYVPLERLATFHYLVRSEGSPLKDRVQQMVVATNESTRLPQDWQWSGATHRRYTQEEIERWRELARHESAKDVPTELAKKDLKRWPHQLACLAQCQKFLSNSSKRDFFVEMATGTGKSLVMADLLAGLGSGKACIIVPKLDLMEQLADLLEEMLPSRISRMGTGYPADLSAQLFVCVRNSAWQLQNLTFELQILDEAHHYEPSSEGAGGNETVDGVHAMQVLGLNAKKRVFFSATLLRNKPDFEFGLRPAIEAGIISDYTVMVPILTAGDPRPGLVELIQDLPMSRKILAFCNTVDEARSFTHLLNKEGIAAEHYNGHTSRARRHQILQSFGRSPARAGIRVLVTVDVLSEGVDLPCADTCLFVAPRHAVRLRQCVGRVLRQHPSKIDALVIAPPLVQVRDGALIEDIELGRLLMELAQADPLLKRSITQNLKDDTSANSRISLYSAYLHSHNSDPFEEAARLLRLRVFSSIFKTNPMDWELGFRNLTAYHAEHGHARAPLRFETADGGKLGIWVHRQRRLNAKGKLCQEHVDRLNSLGMVWDPLAEDWELGFRNLTAYHAEHGHARVSERFETADGGKLGIWVKTRRRLKARGKLCQERVDRLNSLGMVWDPLAADWELGFHNLTAYQAEHGHARVPQRFKTADGGKLGFWVQTQRCLKANGKLCQERVDRLNSLGMVWDPLAEDWELGFRNLTAYHAEHGHARDWELGFRNLTAYHAEHGHARVPRTFVLGPRLAATPLAPAEVARIHAAVRSRALEAIAEGKLPPGRELELISALDSETVPWSRLVGQEDFWGLPGADRGIDSLALNLSTAVQAKDYQDYVPLERLATLLGEVMRRFHYLVRSEGSPLKDRVKQMVLATNESTRLPQDWQWSGAKHRRYTQEEIERWRELARHESAKDDFFVEMSTGTGKSLVMADLLASLGRGKACIIVPKLDLMEQLADLLEEMLPSRISRVGTGYPADLSAQLFVCVPNSAWQLQNLIFELQILDEAHHYEPSSEGAAGNETIDGVHAMQVLGLNAKKRVFFSATLLRNKPDFEFGLRPAIEAGVISDYTVMVPILTAGDPRPGLVELIQDLPMSRKILAFCNTVDEARSFTHLLNKEGIAADHYNGHTSRARRHQILQSFGRSPARAGIRVLVTVDVLSEGVDLPCADTCLFVAPRHAVRLRQCVGRVLRQHPGKIDAMVIAPPLAQDANGTALVQDMELGRLLVELAQADPLLRTHMRWELAFSKLTEYKAQHEDVLVPKDFVTADGFRLGVWLSHQRQSKAKGKLRQERVDGLNALGMVWDPFADAWEQAFSKLAEYKAETGDVIVPQHFVTADGFKLGVWVSNQRQSKVKGKLSQERADHLKDLGMVWDPFADTWERAFSKLTEYKAEYEDVLVPKDFVTADGFKLGVWVGVQRKSKVKGKLCQERVDRLNTLGMVWDALADAWEQAFSKLTEYKAQHEDVLVPKDFVTADGFKLGFWVSNQRQSKVKGRLSQERVDGLNALGMVWDPLADAWEQAFSKLDEYKAQNEDVLVPKDFVTADGFKLGVWVGAQRKRKAKGKLCQERVDRLNALGLVWDPLADAWELAFSKLAEYKAEHGDMLVPQHFVTADGFKLGFWVSNQRQSKFKGRLSQERVGCLNTLGMVWDALADAWEQAFSKLTEYKAQHEDVLVPKDFVTADGFKLGLWVRNQRHNKAKGKLSQERVGRLNALGINAASSWEAAELLGGVPSAAQRAEACRQKLQQFFMEQQAKRGTKPGGAGDDPEDRWRRNGWEGRYVGGSAGSYFGGGQASGSSGTSSELSKALQQNLQVLGFQSSELPSAETLRSAYRKLALAMHPDKPGGSKTAFQELQNAYEAVLKVVSG</sequence>
<dbReference type="Pfam" id="PF04851">
    <property type="entry name" value="ResIII"/>
    <property type="match status" value="2"/>
</dbReference>
<dbReference type="Gene3D" id="3.40.50.300">
    <property type="entry name" value="P-loop containing nucleotide triphosphate hydrolases"/>
    <property type="match status" value="4"/>
</dbReference>
<dbReference type="Gene3D" id="1.10.287.110">
    <property type="entry name" value="DnaJ domain"/>
    <property type="match status" value="1"/>
</dbReference>
<accession>A0A9P1D482</accession>
<dbReference type="InterPro" id="IPR027417">
    <property type="entry name" value="P-loop_NTPase"/>
</dbReference>
<keyword evidence="8" id="KW-0547">Nucleotide-binding</keyword>
<name>A0A9P1D482_9DINO</name>
<reference evidence="6" key="1">
    <citation type="submission" date="2022-10" db="EMBL/GenBank/DDBJ databases">
        <authorList>
            <person name="Chen Y."/>
            <person name="Dougan E. K."/>
            <person name="Chan C."/>
            <person name="Rhodes N."/>
            <person name="Thang M."/>
        </authorList>
    </citation>
    <scope>NUCLEOTIDE SEQUENCE</scope>
</reference>
<evidence type="ECO:0000256" key="1">
    <source>
        <dbReference type="SAM" id="MobiDB-lite"/>
    </source>
</evidence>
<feature type="region of interest" description="Disordered" evidence="1">
    <location>
        <begin position="2200"/>
        <end position="2225"/>
    </location>
</feature>
<dbReference type="InterPro" id="IPR019734">
    <property type="entry name" value="TPR_rpt"/>
</dbReference>
<organism evidence="6">
    <name type="scientific">Cladocopium goreaui</name>
    <dbReference type="NCBI Taxonomy" id="2562237"/>
    <lineage>
        <taxon>Eukaryota</taxon>
        <taxon>Sar</taxon>
        <taxon>Alveolata</taxon>
        <taxon>Dinophyceae</taxon>
        <taxon>Suessiales</taxon>
        <taxon>Symbiodiniaceae</taxon>
        <taxon>Cladocopium</taxon>
    </lineage>
</organism>
<dbReference type="InterPro" id="IPR001623">
    <property type="entry name" value="DnaJ_domain"/>
</dbReference>
<dbReference type="Pfam" id="PF00271">
    <property type="entry name" value="Helicase_C"/>
    <property type="match status" value="2"/>
</dbReference>
<evidence type="ECO:0000313" key="7">
    <source>
        <dbReference type="EMBL" id="CAL1155041.1"/>
    </source>
</evidence>
<dbReference type="InterPro" id="IPR005114">
    <property type="entry name" value="Helicase_assoc"/>
</dbReference>
<dbReference type="Gene3D" id="2.60.40.10">
    <property type="entry name" value="Immunoglobulins"/>
    <property type="match status" value="1"/>
</dbReference>
<evidence type="ECO:0000259" key="2">
    <source>
        <dbReference type="PROSITE" id="PS50076"/>
    </source>
</evidence>
<feature type="domain" description="Helicase C-terminal" evidence="5">
    <location>
        <begin position="1534"/>
        <end position="1689"/>
    </location>
</feature>
<dbReference type="GO" id="GO:0016787">
    <property type="term" value="F:hydrolase activity"/>
    <property type="evidence" value="ECO:0007669"/>
    <property type="project" value="InterPro"/>
</dbReference>
<dbReference type="SUPFAM" id="SSF48726">
    <property type="entry name" value="Immunoglobulin"/>
    <property type="match status" value="1"/>
</dbReference>
<dbReference type="PANTHER" id="PTHR33418:SF1">
    <property type="entry name" value="HELICASE-ASSOCIATED DOMAIN-CONTAINING PROTEIN"/>
    <property type="match status" value="1"/>
</dbReference>
<feature type="domain" description="Ig-like" evidence="3">
    <location>
        <begin position="191"/>
        <end position="256"/>
    </location>
</feature>
<dbReference type="SMART" id="SM00490">
    <property type="entry name" value="HELICc"/>
    <property type="match status" value="2"/>
</dbReference>
<dbReference type="GO" id="GO:0003677">
    <property type="term" value="F:DNA binding"/>
    <property type="evidence" value="ECO:0007669"/>
    <property type="project" value="InterPro"/>
</dbReference>
<dbReference type="SUPFAM" id="SSF46565">
    <property type="entry name" value="Chaperone J-domain"/>
    <property type="match status" value="1"/>
</dbReference>
<dbReference type="InterPro" id="IPR014001">
    <property type="entry name" value="Helicase_ATP-bd"/>
</dbReference>
<dbReference type="InterPro" id="IPR013783">
    <property type="entry name" value="Ig-like_fold"/>
</dbReference>
<keyword evidence="9" id="KW-1185">Reference proteome</keyword>
<evidence type="ECO:0000313" key="8">
    <source>
        <dbReference type="EMBL" id="CAL4788978.1"/>
    </source>
</evidence>
<dbReference type="CDD" id="cd06257">
    <property type="entry name" value="DnaJ"/>
    <property type="match status" value="1"/>
</dbReference>
<dbReference type="Pfam" id="PF03457">
    <property type="entry name" value="HA"/>
    <property type="match status" value="10"/>
</dbReference>
<evidence type="ECO:0000313" key="9">
    <source>
        <dbReference type="Proteomes" id="UP001152797"/>
    </source>
</evidence>
<keyword evidence="8" id="KW-0067">ATP-binding</keyword>
<dbReference type="PROSITE" id="PS50076">
    <property type="entry name" value="DNAJ_2"/>
    <property type="match status" value="1"/>
</dbReference>
<feature type="domain" description="J" evidence="2">
    <location>
        <begin position="2259"/>
        <end position="2315"/>
    </location>
</feature>
<protein>
    <submittedName>
        <fullName evidence="8">Helicase</fullName>
    </submittedName>
</protein>
<dbReference type="EMBL" id="CAMXCT020002979">
    <property type="protein sequence ID" value="CAL1155041.1"/>
    <property type="molecule type" value="Genomic_DNA"/>
</dbReference>
<dbReference type="InterPro" id="IPR011990">
    <property type="entry name" value="TPR-like_helical_dom_sf"/>
</dbReference>
<feature type="domain" description="Helicase ATP-binding" evidence="4">
    <location>
        <begin position="1358"/>
        <end position="1514"/>
    </location>
</feature>
<dbReference type="PROSITE" id="PS51194">
    <property type="entry name" value="HELICASE_CTER"/>
    <property type="match status" value="2"/>
</dbReference>
<dbReference type="EMBL" id="CAMXCT030002979">
    <property type="protein sequence ID" value="CAL4788978.1"/>
    <property type="molecule type" value="Genomic_DNA"/>
</dbReference>
<dbReference type="PROSITE" id="PS50835">
    <property type="entry name" value="IG_LIKE"/>
    <property type="match status" value="1"/>
</dbReference>
<dbReference type="InterPro" id="IPR001650">
    <property type="entry name" value="Helicase_C-like"/>
</dbReference>
<evidence type="ECO:0000313" key="6">
    <source>
        <dbReference type="EMBL" id="CAI4001666.1"/>
    </source>
</evidence>
<dbReference type="GO" id="GO:0005524">
    <property type="term" value="F:ATP binding"/>
    <property type="evidence" value="ECO:0007669"/>
    <property type="project" value="InterPro"/>
</dbReference>
<dbReference type="GO" id="GO:0004386">
    <property type="term" value="F:helicase activity"/>
    <property type="evidence" value="ECO:0007669"/>
    <property type="project" value="UniProtKB-KW"/>
</dbReference>
<dbReference type="Gene3D" id="1.25.40.10">
    <property type="entry name" value="Tetratricopeptide repeat domain"/>
    <property type="match status" value="1"/>
</dbReference>
<comment type="caution">
    <text evidence="6">The sequence shown here is derived from an EMBL/GenBank/DDBJ whole genome shotgun (WGS) entry which is preliminary data.</text>
</comment>
<feature type="domain" description="Helicase ATP-binding" evidence="4">
    <location>
        <begin position="562"/>
        <end position="718"/>
    </location>
</feature>
<dbReference type="EMBL" id="CAMXCT010002979">
    <property type="protein sequence ID" value="CAI4001666.1"/>
    <property type="molecule type" value="Genomic_DNA"/>
</dbReference>
<reference evidence="7" key="2">
    <citation type="submission" date="2024-04" db="EMBL/GenBank/DDBJ databases">
        <authorList>
            <person name="Chen Y."/>
            <person name="Shah S."/>
            <person name="Dougan E. K."/>
            <person name="Thang M."/>
            <person name="Chan C."/>
        </authorList>
    </citation>
    <scope>NUCLEOTIDE SEQUENCE [LARGE SCALE GENOMIC DNA]</scope>
</reference>
<evidence type="ECO:0000259" key="5">
    <source>
        <dbReference type="PROSITE" id="PS51194"/>
    </source>
</evidence>
<dbReference type="Pfam" id="PF00226">
    <property type="entry name" value="DnaJ"/>
    <property type="match status" value="1"/>
</dbReference>
<feature type="domain" description="Helicase C-terminal" evidence="5">
    <location>
        <begin position="738"/>
        <end position="893"/>
    </location>
</feature>
<dbReference type="InterPro" id="IPR007110">
    <property type="entry name" value="Ig-like_dom"/>
</dbReference>
<dbReference type="Gene3D" id="6.10.140.530">
    <property type="match status" value="10"/>
</dbReference>
<dbReference type="Proteomes" id="UP001152797">
    <property type="component" value="Unassembled WGS sequence"/>
</dbReference>
<dbReference type="SMART" id="SM00487">
    <property type="entry name" value="DEXDc"/>
    <property type="match status" value="2"/>
</dbReference>
<dbReference type="OrthoDB" id="436181at2759"/>
<dbReference type="SUPFAM" id="SSF48452">
    <property type="entry name" value="TPR-like"/>
    <property type="match status" value="1"/>
</dbReference>
<dbReference type="PANTHER" id="PTHR33418">
    <property type="entry name" value="HELICASE-ASSOCIATED"/>
    <property type="match status" value="1"/>
</dbReference>
<dbReference type="InterPro" id="IPR036869">
    <property type="entry name" value="J_dom_sf"/>
</dbReference>
<dbReference type="SMART" id="SM00028">
    <property type="entry name" value="TPR"/>
    <property type="match status" value="2"/>
</dbReference>
<dbReference type="PROSITE" id="PS51192">
    <property type="entry name" value="HELICASE_ATP_BIND_1"/>
    <property type="match status" value="2"/>
</dbReference>